<dbReference type="PANTHER" id="PTHR11364:SF27">
    <property type="entry name" value="SULFURTRANSFERASE"/>
    <property type="match status" value="1"/>
</dbReference>
<evidence type="ECO:0000259" key="3">
    <source>
        <dbReference type="PROSITE" id="PS50206"/>
    </source>
</evidence>
<evidence type="ECO:0000256" key="2">
    <source>
        <dbReference type="ARBA" id="ARBA00022737"/>
    </source>
</evidence>
<dbReference type="OrthoDB" id="566238at2759"/>
<dbReference type="AlphaFoldDB" id="A0A813ZGW0"/>
<evidence type="ECO:0000313" key="5">
    <source>
        <dbReference type="Proteomes" id="UP000663879"/>
    </source>
</evidence>
<dbReference type="SUPFAM" id="SSF52821">
    <property type="entry name" value="Rhodanese/Cell cycle control phosphatase"/>
    <property type="match status" value="4"/>
</dbReference>
<keyword evidence="5" id="KW-1185">Reference proteome</keyword>
<feature type="domain" description="Rhodanese" evidence="3">
    <location>
        <begin position="453"/>
        <end position="544"/>
    </location>
</feature>
<dbReference type="Proteomes" id="UP000663879">
    <property type="component" value="Unassembled WGS sequence"/>
</dbReference>
<dbReference type="InterPro" id="IPR045078">
    <property type="entry name" value="TST/MPST-like"/>
</dbReference>
<dbReference type="Pfam" id="PF00581">
    <property type="entry name" value="Rhodanese"/>
    <property type="match status" value="4"/>
</dbReference>
<dbReference type="PROSITE" id="PS50206">
    <property type="entry name" value="RHODANESE_3"/>
    <property type="match status" value="3"/>
</dbReference>
<gene>
    <name evidence="4" type="ORF">OXX778_LOCUS11317</name>
</gene>
<dbReference type="InterPro" id="IPR001763">
    <property type="entry name" value="Rhodanese-like_dom"/>
</dbReference>
<dbReference type="PANTHER" id="PTHR11364">
    <property type="entry name" value="THIOSULFATE SULFERTANSFERASE"/>
    <property type="match status" value="1"/>
</dbReference>
<organism evidence="4 5">
    <name type="scientific">Brachionus calyciflorus</name>
    <dbReference type="NCBI Taxonomy" id="104777"/>
    <lineage>
        <taxon>Eukaryota</taxon>
        <taxon>Metazoa</taxon>
        <taxon>Spiralia</taxon>
        <taxon>Gnathifera</taxon>
        <taxon>Rotifera</taxon>
        <taxon>Eurotatoria</taxon>
        <taxon>Monogononta</taxon>
        <taxon>Pseudotrocha</taxon>
        <taxon>Ploima</taxon>
        <taxon>Brachionidae</taxon>
        <taxon>Brachionus</taxon>
    </lineage>
</organism>
<accession>A0A813ZGW0</accession>
<comment type="caution">
    <text evidence="4">The sequence shown here is derived from an EMBL/GenBank/DDBJ whole genome shotgun (WGS) entry which is preliminary data.</text>
</comment>
<dbReference type="InterPro" id="IPR036873">
    <property type="entry name" value="Rhodanese-like_dom_sf"/>
</dbReference>
<keyword evidence="2" id="KW-0677">Repeat</keyword>
<name>A0A813ZGW0_9BILA</name>
<dbReference type="CDD" id="cd01448">
    <property type="entry name" value="TST_Repeat_1"/>
    <property type="match status" value="2"/>
</dbReference>
<evidence type="ECO:0000313" key="4">
    <source>
        <dbReference type="EMBL" id="CAF0899323.1"/>
    </source>
</evidence>
<evidence type="ECO:0000256" key="1">
    <source>
        <dbReference type="ARBA" id="ARBA00022679"/>
    </source>
</evidence>
<feature type="domain" description="Rhodanese" evidence="3">
    <location>
        <begin position="63"/>
        <end position="151"/>
    </location>
</feature>
<proteinExistence type="predicted"/>
<dbReference type="GO" id="GO:0004792">
    <property type="term" value="F:thiosulfate-cyanide sulfurtransferase activity"/>
    <property type="evidence" value="ECO:0007669"/>
    <property type="project" value="TreeGrafter"/>
</dbReference>
<protein>
    <recommendedName>
        <fullName evidence="3">Rhodanese domain-containing protein</fullName>
    </recommendedName>
</protein>
<dbReference type="SMART" id="SM00450">
    <property type="entry name" value="RHOD"/>
    <property type="match status" value="4"/>
</dbReference>
<feature type="domain" description="Rhodanese" evidence="3">
    <location>
        <begin position="188"/>
        <end position="423"/>
    </location>
</feature>
<keyword evidence="1" id="KW-0808">Transferase</keyword>
<dbReference type="Gene3D" id="3.40.250.10">
    <property type="entry name" value="Rhodanese-like domain"/>
    <property type="match status" value="4"/>
</dbReference>
<sequence>MKISDVLFCVYFLNAIDLSSQIFTSDDMLIDAKTLNSLILSDDFNDKYRILEADLDQASKISYDNSHILNAIYFDASYNSTETKYISYDIPSEKNFKEYVESLGISNSHNLIIYDRSANGFTAAARTWFLFKVFGMEKVTILNGGFRAYNSQKFQVTCKVTSFQRANFSTNFKADLKRDFNQIVDVTKFKNETLIDARERSEYDSGFIPTAINIPFSSLFNSQTKLLKSKNQLSDLLSSANISLNDKLITYCLRGLRGSALMFVLKYLEAEQVSLYVTTATSYNYHSKECPLTSARNLYQLILRRDFLDKYRLLEADLDQASKTSYLNSHIPTAIYFDASYNSTGNIDKFIAYDIPNEKKFREYVGSLGISNSHHIIIYDRSPNGFLAAARAAYLFKVFGMDNVSILNGGLNVYSSLNFPLTQRIINYKPRQFSTYYRPLLVKNFDQIQGIIKAQNETLIDAREQTEYEQGFIPTSINIPFSSLFDPTTKLLKTQEELLEIFESKNIDLCRPIVTYCVKSIRCSATKFALDYIGAKRVAVYIIRSDLAFDDCRENIKYGEVSAKSVPEQVEMFNNYLTNVESSSFSTEDESSKAFIELFADDKTLAKSGERLEEILKDFERIIEDLNEWCYFNKVNINSIRHFL</sequence>
<reference evidence="4" key="1">
    <citation type="submission" date="2021-02" db="EMBL/GenBank/DDBJ databases">
        <authorList>
            <person name="Nowell W R."/>
        </authorList>
    </citation>
    <scope>NUCLEOTIDE SEQUENCE</scope>
    <source>
        <strain evidence="4">Ploen Becks lab</strain>
    </source>
</reference>
<dbReference type="GO" id="GO:0005739">
    <property type="term" value="C:mitochondrion"/>
    <property type="evidence" value="ECO:0007669"/>
    <property type="project" value="TreeGrafter"/>
</dbReference>
<dbReference type="EMBL" id="CAJNOC010001900">
    <property type="protein sequence ID" value="CAF0899323.1"/>
    <property type="molecule type" value="Genomic_DNA"/>
</dbReference>